<dbReference type="PANTHER" id="PTHR10666">
    <property type="entry name" value="UBIQUITIN"/>
    <property type="match status" value="1"/>
</dbReference>
<evidence type="ECO:0000313" key="5">
    <source>
        <dbReference type="EMBL" id="CAL5220555.1"/>
    </source>
</evidence>
<protein>
    <submittedName>
        <fullName evidence="5">G2592 protein</fullName>
    </submittedName>
</protein>
<feature type="coiled-coil region" evidence="2">
    <location>
        <begin position="54"/>
        <end position="92"/>
    </location>
</feature>
<reference evidence="5 6" key="1">
    <citation type="submission" date="2024-06" db="EMBL/GenBank/DDBJ databases">
        <authorList>
            <person name="Kraege A."/>
            <person name="Thomma B."/>
        </authorList>
    </citation>
    <scope>NUCLEOTIDE SEQUENCE [LARGE SCALE GENOMIC DNA]</scope>
</reference>
<dbReference type="InterPro" id="IPR050158">
    <property type="entry name" value="Ubiquitin_ubiquitin-like"/>
</dbReference>
<dbReference type="PROSITE" id="PS50053">
    <property type="entry name" value="UBIQUITIN_2"/>
    <property type="match status" value="1"/>
</dbReference>
<gene>
    <name evidence="5" type="primary">g2592</name>
    <name evidence="5" type="ORF">VP750_LOCUS2214</name>
</gene>
<evidence type="ECO:0000256" key="1">
    <source>
        <dbReference type="ARBA" id="ARBA00022499"/>
    </source>
</evidence>
<keyword evidence="2" id="KW-0175">Coiled coil</keyword>
<dbReference type="Gene3D" id="3.10.20.90">
    <property type="entry name" value="Phosphatidylinositol 3-kinase Catalytic Subunit, Chain A, domain 1"/>
    <property type="match status" value="1"/>
</dbReference>
<feature type="compositionally biased region" description="Polar residues" evidence="3">
    <location>
        <begin position="149"/>
        <end position="158"/>
    </location>
</feature>
<sequence>MPFYLMHRFSVITSKDPHQKAHHLGGPPQVHHEGDPQTLTVAALAGGPTVFLINRDLNNLKTELKQDIRGVKQDMRDHNTGLLERIEGLESELQEEMTSQIKGLRNDIREEALVRSVNHQEHAVKKQKAAAVQKADAAQKEKPVEKESSGSCGAQQAAHSGVGRLAEDGSGNGRGCPPPSGTWAPRVLTEPFACVSEKGGTILEDKEGFHPNQQRLIFAGKQLEDNRTLADYNIQKESTHHFVLRLRGGTPQGLLRSFRTVTRKCGG</sequence>
<dbReference type="InterPro" id="IPR000626">
    <property type="entry name" value="Ubiquitin-like_dom"/>
</dbReference>
<feature type="region of interest" description="Disordered" evidence="3">
    <location>
        <begin position="133"/>
        <end position="183"/>
    </location>
</feature>
<dbReference type="EMBL" id="CAXHTA020000004">
    <property type="protein sequence ID" value="CAL5220555.1"/>
    <property type="molecule type" value="Genomic_DNA"/>
</dbReference>
<keyword evidence="1" id="KW-1017">Isopeptide bond</keyword>
<proteinExistence type="predicted"/>
<name>A0ABP1FKR1_9CHLO</name>
<accession>A0ABP1FKR1</accession>
<dbReference type="SMART" id="SM00213">
    <property type="entry name" value="UBQ"/>
    <property type="match status" value="1"/>
</dbReference>
<evidence type="ECO:0000256" key="3">
    <source>
        <dbReference type="SAM" id="MobiDB-lite"/>
    </source>
</evidence>
<dbReference type="InterPro" id="IPR029071">
    <property type="entry name" value="Ubiquitin-like_domsf"/>
</dbReference>
<feature type="domain" description="Ubiquitin-like" evidence="4">
    <location>
        <begin position="203"/>
        <end position="249"/>
    </location>
</feature>
<comment type="caution">
    <text evidence="5">The sequence shown here is derived from an EMBL/GenBank/DDBJ whole genome shotgun (WGS) entry which is preliminary data.</text>
</comment>
<evidence type="ECO:0000313" key="6">
    <source>
        <dbReference type="Proteomes" id="UP001497392"/>
    </source>
</evidence>
<organism evidence="5 6">
    <name type="scientific">Coccomyxa viridis</name>
    <dbReference type="NCBI Taxonomy" id="1274662"/>
    <lineage>
        <taxon>Eukaryota</taxon>
        <taxon>Viridiplantae</taxon>
        <taxon>Chlorophyta</taxon>
        <taxon>core chlorophytes</taxon>
        <taxon>Trebouxiophyceae</taxon>
        <taxon>Trebouxiophyceae incertae sedis</taxon>
        <taxon>Coccomyxaceae</taxon>
        <taxon>Coccomyxa</taxon>
    </lineage>
</organism>
<dbReference type="Pfam" id="PF00240">
    <property type="entry name" value="ubiquitin"/>
    <property type="match status" value="1"/>
</dbReference>
<dbReference type="Proteomes" id="UP001497392">
    <property type="component" value="Unassembled WGS sequence"/>
</dbReference>
<dbReference type="InterPro" id="IPR019956">
    <property type="entry name" value="Ubiquitin_dom"/>
</dbReference>
<evidence type="ECO:0000259" key="4">
    <source>
        <dbReference type="PROSITE" id="PS50053"/>
    </source>
</evidence>
<feature type="region of interest" description="Disordered" evidence="3">
    <location>
        <begin position="15"/>
        <end position="34"/>
    </location>
</feature>
<feature type="compositionally biased region" description="Basic and acidic residues" evidence="3">
    <location>
        <begin position="137"/>
        <end position="148"/>
    </location>
</feature>
<dbReference type="PRINTS" id="PR00348">
    <property type="entry name" value="UBIQUITIN"/>
</dbReference>
<dbReference type="SUPFAM" id="SSF54236">
    <property type="entry name" value="Ubiquitin-like"/>
    <property type="match status" value="1"/>
</dbReference>
<keyword evidence="6" id="KW-1185">Reference proteome</keyword>
<evidence type="ECO:0000256" key="2">
    <source>
        <dbReference type="SAM" id="Coils"/>
    </source>
</evidence>